<comment type="caution">
    <text evidence="2">The sequence shown here is derived from an EMBL/GenBank/DDBJ whole genome shotgun (WGS) entry which is preliminary data.</text>
</comment>
<accession>A0A951QRG3</accession>
<name>A0A951QRG3_9CYAN</name>
<evidence type="ECO:0000259" key="1">
    <source>
        <dbReference type="Pfam" id="PF19266"/>
    </source>
</evidence>
<protein>
    <recommendedName>
        <fullName evidence="1">Contractile injection system tube protein N-terminal domain-containing protein</fullName>
    </recommendedName>
</protein>
<reference evidence="2" key="2">
    <citation type="journal article" date="2022" name="Microbiol. Resour. Announc.">
        <title>Metagenome Sequencing to Explore Phylogenomics of Terrestrial Cyanobacteria.</title>
        <authorList>
            <person name="Ward R.D."/>
            <person name="Stajich J.E."/>
            <person name="Johansen J.R."/>
            <person name="Huntemann M."/>
            <person name="Clum A."/>
            <person name="Foster B."/>
            <person name="Foster B."/>
            <person name="Roux S."/>
            <person name="Palaniappan K."/>
            <person name="Varghese N."/>
            <person name="Mukherjee S."/>
            <person name="Reddy T.B.K."/>
            <person name="Daum C."/>
            <person name="Copeland A."/>
            <person name="Chen I.A."/>
            <person name="Ivanova N.N."/>
            <person name="Kyrpides N.C."/>
            <person name="Shapiro N."/>
            <person name="Eloe-Fadrosh E.A."/>
            <person name="Pietrasiak N."/>
        </authorList>
    </citation>
    <scope>NUCLEOTIDE SEQUENCE</scope>
    <source>
        <strain evidence="2">GSE-NOS-MK-12-04C</strain>
    </source>
</reference>
<dbReference type="InterPro" id="IPR045361">
    <property type="entry name" value="CIS_tube_prot_N"/>
</dbReference>
<feature type="domain" description="Contractile injection system tube protein N-terminal" evidence="1">
    <location>
        <begin position="28"/>
        <end position="172"/>
    </location>
</feature>
<reference evidence="2" key="1">
    <citation type="submission" date="2021-05" db="EMBL/GenBank/DDBJ databases">
        <authorList>
            <person name="Pietrasiak N."/>
            <person name="Ward R."/>
            <person name="Stajich J.E."/>
            <person name="Kurbessoian T."/>
        </authorList>
    </citation>
    <scope>NUCLEOTIDE SEQUENCE</scope>
    <source>
        <strain evidence="2">GSE-NOS-MK-12-04C</strain>
    </source>
</reference>
<evidence type="ECO:0000313" key="3">
    <source>
        <dbReference type="Proteomes" id="UP000729701"/>
    </source>
</evidence>
<dbReference type="EMBL" id="JAHHGZ010000035">
    <property type="protein sequence ID" value="MBW4670817.1"/>
    <property type="molecule type" value="Genomic_DNA"/>
</dbReference>
<evidence type="ECO:0000313" key="2">
    <source>
        <dbReference type="EMBL" id="MBW4670817.1"/>
    </source>
</evidence>
<dbReference type="AlphaFoldDB" id="A0A951QRG3"/>
<organism evidence="2 3">
    <name type="scientific">Cyanomargarita calcarea GSE-NOS-MK-12-04C</name>
    <dbReference type="NCBI Taxonomy" id="2839659"/>
    <lineage>
        <taxon>Bacteria</taxon>
        <taxon>Bacillati</taxon>
        <taxon>Cyanobacteriota</taxon>
        <taxon>Cyanophyceae</taxon>
        <taxon>Nostocales</taxon>
        <taxon>Cyanomargaritaceae</taxon>
        <taxon>Cyanomargarita</taxon>
    </lineage>
</organism>
<sequence length="217" mass="23306">MTTFPGSPRLPKGAIVAIDTSSPLIVSTIAFQYNPETMTRTLQAQTVGNESGAKTEALRLAGAPVETIKLDVEIDATDQLEKANAIAIGFGIYPQLSALETLLYPKSTQVIANMALAKLGTVEIIPMEAPMTLLVWGAKRVLPVRLTDFSITEEAYDTSLNPIRAKVSLSLRVLSYNDLPWNKLGSRLFLANQIQKELMGVVGGIINPAAVTGVNII</sequence>
<proteinExistence type="predicted"/>
<dbReference type="Proteomes" id="UP000729701">
    <property type="component" value="Unassembled WGS sequence"/>
</dbReference>
<gene>
    <name evidence="2" type="ORF">KME60_26185</name>
</gene>
<dbReference type="Pfam" id="PF19266">
    <property type="entry name" value="CIS_tube"/>
    <property type="match status" value="1"/>
</dbReference>